<dbReference type="InterPro" id="IPR012334">
    <property type="entry name" value="Pectin_lyas_fold"/>
</dbReference>
<dbReference type="Pfam" id="PF05860">
    <property type="entry name" value="TPS"/>
    <property type="match status" value="1"/>
</dbReference>
<evidence type="ECO:0000313" key="4">
    <source>
        <dbReference type="Proteomes" id="UP001596542"/>
    </source>
</evidence>
<dbReference type="Pfam" id="PF13332">
    <property type="entry name" value="Fil_haemagg_2"/>
    <property type="match status" value="2"/>
</dbReference>
<name>A0ABW2I7Q6_9BURK</name>
<feature type="compositionally biased region" description="Polar residues" evidence="1">
    <location>
        <begin position="1453"/>
        <end position="1466"/>
    </location>
</feature>
<sequence length="2345" mass="242825">MNKHLYRIVFNKARGIMMAVAENVSAQGKGDTASSMHGVIKPVIEQICLQLKSISFAAKLVAGVMTFIMPVSYAQIVADQNAPSNQRPTIVQTANGLPQVNIQTPSAAGVSRNTYSQFDVQSNGAILNNSRGNVQTQTGGWVQGNPWLSGGAARVILNEVNSSNPSQLRGYVEVAGQKAEVIIANPSGIQVNGGGFINADRVTLTTGTAVVNQVNNGSLDSYRISQGVISVDGLGLDTRGATYTDILARSVQVNAGIWANKLKVVTGANEVSTNSATGNVTQGVTPIAATGTTPQFSLDVAALGGMYAGHIYLVGSESGMGVRNQGAINANGGNLVLLSNGFLTNEGAIQAASLNGTGGKLSIETTGNISNRGANAVISAQEQADIVSAADIVNTIDARIDAGHNLTVTAHTLSNAGKLGAGDVVSLNANKLDNEASGEIAATTNKMLVSDVLTNRGLIDGNTTLLQVSTLNNIGTGRIYGDQLSIAAEILNNDTETIDSLRSDAVIAARERLDLGVGTLNNRDGALLFSAGTAATAMNIGRNLDAQAHATGTADEVTNKAATIESMGGMAISARQLNNLNPDFSTRTDTFNESTYVHYVRLGGVRYLESALGRCFKCASDRYDDGDPTLPRYEYVAPSSAYPFEAGYSRVPYQLNTYEMVLDSENGYVNVQVPYHYPTDSPVWALFGVAVGDQSTLRSYLQSYNQNLISRSYRDYYHIWVTNIQTVQTVVDNPGTPGRIVSASGMKLSGGAILNDNSQILAGRDLDISGSTLTNKETMGQRVVTNYGTFRGDTVNYKKYRIHEGLFGTGSEVFVSESVTTKLDTSVAKGNVSASGTGTQVAGPRTPPTSSLVTLNPDPNDSHIYKGDPRFNNQQQWLSSDYMLQVLATDPNTIQKRLGDGFYEQMLIREQIAELTGRRFLDGYASDEAQYQALMQAGAAYAKQWELVPGVSLSPEQMAKLTSDIVWLVAQEVLLPDGTITTALVPQVYVMPRPGDLSTGGSLLAGQNVNIQLTGDLKNSGTIAGRNVMQINADNVQNLGEIAGKTVSVAAQQDLINLGGRIVAEDSLTASAGRDLVVESTTSSATSSAGRSSSSLTQIDRVAGLYVTGDKGILVASAGNDFSVLAGVLSSKGDIQVTAGHDVKLDTVETSFKSDLTANDRNYMRASGTEDVGSQIAAGGKISVTAGNNFSATAASVNAKEDLSIKAAGDIQIAEGRATSQSDDARYAKSKGFLSSSSTESREQSLSDTAIGSNFGGKNVTLSSGGDTLIRGSTVIGDKDTTIVAGKDLNIEAATNTSQSSSFYESKKSGLFSGGGLSITLGKQQLNIDKDRQSTTASASTVGSVGGDVKLVAGQTYSQVGSDVLAPTGDISIAAKKVDIVAAINTATNITEQRYKQSGLTLAVSSPIISAIQTVQQMTDAASRTQDGRMQALAGATTALSVSNTYDAIQRGQGTTINGKENQIPTTDAKGNPSSRDANAADQVGGVNISISIGASSSQSKTTQTSTQVAGSNVTAGGNVTIVASGDGKNSDVTIHGSNVSARDNVLIAAEDQINIVAAKNTDEQHSTNKSSSGSLGISFGTSGFGVTASASSGRGNADGTDVDWTNSHVGAGNQLALVSGGDTNLIGAIASGKQVVANVGGDLNIESLQDTSKYDSKQKDIAGSITIGAGGGGSLSFSKSSINSNYASVSEQSGIKAGDNGFQIVVSGNTDLKGAIIASTDKAIEANKNSLITGSLTSSDIQNKADYKGSSVGLGVGYSAGGKGVGTDQKGSAITGALQTPGSTLSSTNGGLSATAPIAMSASGSSSSVTQSGISAGTVIITDEEKQKNLTGKDVVSTIASINSNVSTDKDGSNALKPIFNESEIRAGFEIVGAFSKEAGTFLTNRALEAEAAKKEIAGKILASNDSKEIEILKAQSAEADRWSVGGTYRNIATALVAASAGNITGSSVQMLQAAATNYLQSLGAQQIKEFADAIGDENVRSALHALSACAGAAMQSQSCSGAAMGAGLGSLINSLLDEVSNATQDQKIARSNLLSTLITAVAVASDIDPVAVSNAVRIETENNAIYRNRSQIAKIVGPDIKKLEDAFIDGKINKSDFLAAQSVLNASAAKIDALITIYNFSDKLPLAENIGNLSPQHKVMFGEAVAGLLTLPGMGTSAYELLNGKTVSGEEANYFFAALGVLPAAGLGKSAVKGAELVRALSSTDGLRRAQLIAENQAKGASFEKAVLEVISKEKNTQAFTAYMPGKMVTVIPDSVLEGNKILEIKNVAYLSNSSQFRAYAELITNGGVGKDGGEIIFSAIELIVNPGTKISQPLKDLIAKSGGTVKVYDPLLKTISPYGGLF</sequence>
<dbReference type="InterPro" id="IPR024973">
    <property type="entry name" value="ESPR"/>
</dbReference>
<proteinExistence type="predicted"/>
<gene>
    <name evidence="3" type="ORF">ACFQPC_03380</name>
</gene>
<evidence type="ECO:0000259" key="2">
    <source>
        <dbReference type="SMART" id="SM00912"/>
    </source>
</evidence>
<dbReference type="SMART" id="SM00912">
    <property type="entry name" value="Haemagg_act"/>
    <property type="match status" value="1"/>
</dbReference>
<dbReference type="SUPFAM" id="SSF51126">
    <property type="entry name" value="Pectin lyase-like"/>
    <property type="match status" value="1"/>
</dbReference>
<protein>
    <submittedName>
        <fullName evidence="3">Hemagglutinin repeat-containing protein</fullName>
    </submittedName>
</protein>
<dbReference type="Gene3D" id="2.160.20.10">
    <property type="entry name" value="Single-stranded right-handed beta-helix, Pectin lyase-like"/>
    <property type="match status" value="1"/>
</dbReference>
<dbReference type="InterPro" id="IPR008638">
    <property type="entry name" value="FhaB/CdiA-like_TPS"/>
</dbReference>
<reference evidence="4" key="1">
    <citation type="journal article" date="2019" name="Int. J. Syst. Evol. Microbiol.">
        <title>The Global Catalogue of Microorganisms (GCM) 10K type strain sequencing project: providing services to taxonomists for standard genome sequencing and annotation.</title>
        <authorList>
            <consortium name="The Broad Institute Genomics Platform"/>
            <consortium name="The Broad Institute Genome Sequencing Center for Infectious Disease"/>
            <person name="Wu L."/>
            <person name="Ma J."/>
        </authorList>
    </citation>
    <scope>NUCLEOTIDE SEQUENCE [LARGE SCALE GENOMIC DNA]</scope>
    <source>
        <strain evidence="4">KACC 12508</strain>
    </source>
</reference>
<dbReference type="Pfam" id="PF13018">
    <property type="entry name" value="ESPR"/>
    <property type="match status" value="1"/>
</dbReference>
<dbReference type="InterPro" id="IPR025157">
    <property type="entry name" value="Hemagglutinin_rpt"/>
</dbReference>
<feature type="region of interest" description="Disordered" evidence="1">
    <location>
        <begin position="829"/>
        <end position="849"/>
    </location>
</feature>
<dbReference type="RefSeq" id="WP_382270197.1">
    <property type="nucleotide sequence ID" value="NZ_JBHTBU010000001.1"/>
</dbReference>
<feature type="region of interest" description="Disordered" evidence="1">
    <location>
        <begin position="1453"/>
        <end position="1480"/>
    </location>
</feature>
<organism evidence="3 4">
    <name type="scientific">Herminiimonas glaciei</name>
    <dbReference type="NCBI Taxonomy" id="523788"/>
    <lineage>
        <taxon>Bacteria</taxon>
        <taxon>Pseudomonadati</taxon>
        <taxon>Pseudomonadota</taxon>
        <taxon>Betaproteobacteria</taxon>
        <taxon>Burkholderiales</taxon>
        <taxon>Oxalobacteraceae</taxon>
        <taxon>Herminiimonas</taxon>
    </lineage>
</organism>
<dbReference type="InterPro" id="IPR011050">
    <property type="entry name" value="Pectin_lyase_fold/virulence"/>
</dbReference>
<evidence type="ECO:0000256" key="1">
    <source>
        <dbReference type="SAM" id="MobiDB-lite"/>
    </source>
</evidence>
<dbReference type="NCBIfam" id="TIGR01901">
    <property type="entry name" value="adhes_NPXG"/>
    <property type="match status" value="1"/>
</dbReference>
<dbReference type="Proteomes" id="UP001596542">
    <property type="component" value="Unassembled WGS sequence"/>
</dbReference>
<comment type="caution">
    <text evidence="3">The sequence shown here is derived from an EMBL/GenBank/DDBJ whole genome shotgun (WGS) entry which is preliminary data.</text>
</comment>
<accession>A0ABW2I7Q6</accession>
<evidence type="ECO:0000313" key="3">
    <source>
        <dbReference type="EMBL" id="MFC7287069.1"/>
    </source>
</evidence>
<keyword evidence="4" id="KW-1185">Reference proteome</keyword>
<dbReference type="EMBL" id="JBHTBU010000001">
    <property type="protein sequence ID" value="MFC7287069.1"/>
    <property type="molecule type" value="Genomic_DNA"/>
</dbReference>
<feature type="domain" description="Filamentous haemagglutinin FhaB/tRNA nuclease CdiA-like TPS" evidence="2">
    <location>
        <begin position="94"/>
        <end position="214"/>
    </location>
</feature>